<dbReference type="Pfam" id="PF07730">
    <property type="entry name" value="HisKA_3"/>
    <property type="match status" value="1"/>
</dbReference>
<evidence type="ECO:0000256" key="2">
    <source>
        <dbReference type="ARBA" id="ARBA00004651"/>
    </source>
</evidence>
<dbReference type="CDD" id="cd16917">
    <property type="entry name" value="HATPase_UhpB-NarQ-NarX-like"/>
    <property type="match status" value="1"/>
</dbReference>
<dbReference type="EMBL" id="RSED01000019">
    <property type="protein sequence ID" value="RRS02723.1"/>
    <property type="molecule type" value="Genomic_DNA"/>
</dbReference>
<evidence type="ECO:0000256" key="11">
    <source>
        <dbReference type="ARBA" id="ARBA00022989"/>
    </source>
</evidence>
<evidence type="ECO:0000256" key="3">
    <source>
        <dbReference type="ARBA" id="ARBA00012438"/>
    </source>
</evidence>
<evidence type="ECO:0000256" key="5">
    <source>
        <dbReference type="ARBA" id="ARBA00022553"/>
    </source>
</evidence>
<evidence type="ECO:0000256" key="12">
    <source>
        <dbReference type="ARBA" id="ARBA00023012"/>
    </source>
</evidence>
<evidence type="ECO:0000256" key="7">
    <source>
        <dbReference type="ARBA" id="ARBA00022692"/>
    </source>
</evidence>
<dbReference type="GO" id="GO:0000155">
    <property type="term" value="F:phosphorelay sensor kinase activity"/>
    <property type="evidence" value="ECO:0007669"/>
    <property type="project" value="InterPro"/>
</dbReference>
<dbReference type="PIRSF" id="PIRSF037314">
    <property type="entry name" value="STHK_MctS"/>
    <property type="match status" value="1"/>
</dbReference>
<dbReference type="PANTHER" id="PTHR24421:SF10">
    <property type="entry name" value="NITRATE_NITRITE SENSOR PROTEIN NARQ"/>
    <property type="match status" value="1"/>
</dbReference>
<keyword evidence="9 17" id="KW-0418">Kinase</keyword>
<keyword evidence="8" id="KW-0547">Nucleotide-binding</keyword>
<evidence type="ECO:0000313" key="18">
    <source>
        <dbReference type="Proteomes" id="UP000269265"/>
    </source>
</evidence>
<evidence type="ECO:0000256" key="8">
    <source>
        <dbReference type="ARBA" id="ARBA00022741"/>
    </source>
</evidence>
<feature type="domain" description="Histidine kinase/HSP90-like ATPase" evidence="15">
    <location>
        <begin position="361"/>
        <end position="469"/>
    </location>
</feature>
<dbReference type="RefSeq" id="WP_125244917.1">
    <property type="nucleotide sequence ID" value="NZ_RSED01000019.1"/>
</dbReference>
<keyword evidence="7 14" id="KW-0812">Transmembrane</keyword>
<evidence type="ECO:0000256" key="13">
    <source>
        <dbReference type="ARBA" id="ARBA00023136"/>
    </source>
</evidence>
<accession>A0A426V734</accession>
<feature type="transmembrane region" description="Helical" evidence="14">
    <location>
        <begin position="209"/>
        <end position="232"/>
    </location>
</feature>
<dbReference type="GO" id="GO:0005886">
    <property type="term" value="C:plasma membrane"/>
    <property type="evidence" value="ECO:0007669"/>
    <property type="project" value="UniProtKB-SubCell"/>
</dbReference>
<evidence type="ECO:0000256" key="14">
    <source>
        <dbReference type="SAM" id="Phobius"/>
    </source>
</evidence>
<protein>
    <recommendedName>
        <fullName evidence="3">histidine kinase</fullName>
        <ecNumber evidence="3">2.7.13.3</ecNumber>
    </recommendedName>
</protein>
<dbReference type="EC" id="2.7.13.3" evidence="3"/>
<comment type="subcellular location">
    <subcellularLocation>
        <location evidence="2">Cell membrane</location>
        <topology evidence="2">Multi-pass membrane protein</topology>
    </subcellularLocation>
</comment>
<evidence type="ECO:0000256" key="9">
    <source>
        <dbReference type="ARBA" id="ARBA00022777"/>
    </source>
</evidence>
<sequence>MQLKAKIVLLAVLPLLLSLLAIGVSVLDQQRTLARQTQTLVREAYMKSRRIELRNYVDLAVGNLQPLATSLPPAQRTPEAEAELKRRALHLLETLNYGHDGYFFVYDQQGTVLMHSRQPELIGRNLWNLTDTQGRYTIRLLLAEARAGGGYVDYLWRKPSSGQMAPKLGYVELLPPWGWMVGTGLYLDDIQATLTELDTEMNNSIRTTLGWLMALAAGGTVGISIIGLMLNLREHRQADAKLRLMARQVVRSQEEERAHLARELHDGTSQTLVAGKLLIESAVVELESRGQTPPGTLAQALKRLNDALHEVRHLSHSLRPTLLDTLGLPAALAHLASEFGQHAKLRIDAHTEGAEIELPDEVKTVLFRVAQEALTNVAKHAQATEVDLSLAFEPGHIELRINDNGRGFNVDAVSAHPTAGIGLRNMRERLAAIGGRLEVHADQRVGPMQPGFEDAVHGTLVMATVPRKALRSIPSPPSGHLT</sequence>
<evidence type="ECO:0000256" key="4">
    <source>
        <dbReference type="ARBA" id="ARBA00022475"/>
    </source>
</evidence>
<dbReference type="CDD" id="cd18774">
    <property type="entry name" value="PDC2_HK_sensor"/>
    <property type="match status" value="1"/>
</dbReference>
<dbReference type="GO" id="GO:0005524">
    <property type="term" value="F:ATP binding"/>
    <property type="evidence" value="ECO:0007669"/>
    <property type="project" value="UniProtKB-KW"/>
</dbReference>
<evidence type="ECO:0000256" key="6">
    <source>
        <dbReference type="ARBA" id="ARBA00022679"/>
    </source>
</evidence>
<keyword evidence="10" id="KW-0067">ATP-binding</keyword>
<keyword evidence="13 14" id="KW-0472">Membrane</keyword>
<name>A0A426V734_9BURK</name>
<gene>
    <name evidence="17" type="ORF">EIP75_19270</name>
</gene>
<dbReference type="Gene3D" id="3.30.450.20">
    <property type="entry name" value="PAS domain"/>
    <property type="match status" value="1"/>
</dbReference>
<dbReference type="PANTHER" id="PTHR24421">
    <property type="entry name" value="NITRATE/NITRITE SENSOR PROTEIN NARX-RELATED"/>
    <property type="match status" value="1"/>
</dbReference>
<dbReference type="InterPro" id="IPR017171">
    <property type="entry name" value="Sig_transdc_His_kinase_MctS"/>
</dbReference>
<dbReference type="SMART" id="SM01049">
    <property type="entry name" value="Cache_2"/>
    <property type="match status" value="1"/>
</dbReference>
<keyword evidence="6" id="KW-0808">Transferase</keyword>
<keyword evidence="18" id="KW-1185">Reference proteome</keyword>
<evidence type="ECO:0000256" key="10">
    <source>
        <dbReference type="ARBA" id="ARBA00022840"/>
    </source>
</evidence>
<dbReference type="SMART" id="SM00387">
    <property type="entry name" value="HATPase_c"/>
    <property type="match status" value="1"/>
</dbReference>
<feature type="domain" description="Single Cache" evidence="16">
    <location>
        <begin position="42"/>
        <end position="139"/>
    </location>
</feature>
<evidence type="ECO:0000259" key="16">
    <source>
        <dbReference type="SMART" id="SM01049"/>
    </source>
</evidence>
<keyword evidence="5" id="KW-0597">Phosphoprotein</keyword>
<dbReference type="AlphaFoldDB" id="A0A426V734"/>
<comment type="catalytic activity">
    <reaction evidence="1">
        <text>ATP + protein L-histidine = ADP + protein N-phospho-L-histidine.</text>
        <dbReference type="EC" id="2.7.13.3"/>
    </reaction>
</comment>
<dbReference type="InterPro" id="IPR003594">
    <property type="entry name" value="HATPase_dom"/>
</dbReference>
<reference evidence="17 18" key="1">
    <citation type="submission" date="2018-12" db="EMBL/GenBank/DDBJ databases">
        <title>The whole draft genome of Aquabacterium sp. SJQ9.</title>
        <authorList>
            <person name="Sun L."/>
            <person name="Gao X."/>
            <person name="Chen W."/>
            <person name="Huang K."/>
        </authorList>
    </citation>
    <scope>NUCLEOTIDE SEQUENCE [LARGE SCALE GENOMIC DNA]</scope>
    <source>
        <strain evidence="17 18">SJQ9</strain>
    </source>
</reference>
<evidence type="ECO:0000259" key="15">
    <source>
        <dbReference type="SMART" id="SM00387"/>
    </source>
</evidence>
<dbReference type="GO" id="GO:0046983">
    <property type="term" value="F:protein dimerization activity"/>
    <property type="evidence" value="ECO:0007669"/>
    <property type="project" value="InterPro"/>
</dbReference>
<dbReference type="Pfam" id="PF02518">
    <property type="entry name" value="HATPase_c"/>
    <property type="match status" value="1"/>
</dbReference>
<dbReference type="Proteomes" id="UP000269265">
    <property type="component" value="Unassembled WGS sequence"/>
</dbReference>
<dbReference type="InterPro" id="IPR050482">
    <property type="entry name" value="Sensor_HK_TwoCompSys"/>
</dbReference>
<evidence type="ECO:0000313" key="17">
    <source>
        <dbReference type="EMBL" id="RRS02723.1"/>
    </source>
</evidence>
<proteinExistence type="predicted"/>
<keyword evidence="12" id="KW-0902">Two-component regulatory system</keyword>
<keyword evidence="11 14" id="KW-1133">Transmembrane helix</keyword>
<organism evidence="17 18">
    <name type="scientific">Aquabacterium soli</name>
    <dbReference type="NCBI Taxonomy" id="2493092"/>
    <lineage>
        <taxon>Bacteria</taxon>
        <taxon>Pseudomonadati</taxon>
        <taxon>Pseudomonadota</taxon>
        <taxon>Betaproteobacteria</taxon>
        <taxon>Burkholderiales</taxon>
        <taxon>Aquabacterium</taxon>
    </lineage>
</organism>
<dbReference type="OrthoDB" id="9797605at2"/>
<dbReference type="Pfam" id="PF17200">
    <property type="entry name" value="sCache_2"/>
    <property type="match status" value="1"/>
</dbReference>
<comment type="caution">
    <text evidence="17">The sequence shown here is derived from an EMBL/GenBank/DDBJ whole genome shotgun (WGS) entry which is preliminary data.</text>
</comment>
<evidence type="ECO:0000256" key="1">
    <source>
        <dbReference type="ARBA" id="ARBA00000085"/>
    </source>
</evidence>
<dbReference type="InterPro" id="IPR033480">
    <property type="entry name" value="sCache_2"/>
</dbReference>
<dbReference type="Gene3D" id="1.20.5.1930">
    <property type="match status" value="1"/>
</dbReference>
<dbReference type="SUPFAM" id="SSF55874">
    <property type="entry name" value="ATPase domain of HSP90 chaperone/DNA topoisomerase II/histidine kinase"/>
    <property type="match status" value="1"/>
</dbReference>
<dbReference type="InterPro" id="IPR011712">
    <property type="entry name" value="Sig_transdc_His_kin_sub3_dim/P"/>
</dbReference>
<dbReference type="InterPro" id="IPR036890">
    <property type="entry name" value="HATPase_C_sf"/>
</dbReference>
<keyword evidence="4" id="KW-1003">Cell membrane</keyword>
<dbReference type="Gene3D" id="3.30.565.10">
    <property type="entry name" value="Histidine kinase-like ATPase, C-terminal domain"/>
    <property type="match status" value="1"/>
</dbReference>